<proteinExistence type="predicted"/>
<feature type="region of interest" description="Disordered" evidence="2">
    <location>
        <begin position="19"/>
        <end position="52"/>
    </location>
</feature>
<accession>A0A6C0KT35</accession>
<dbReference type="EMBL" id="MN740979">
    <property type="protein sequence ID" value="QHU21125.1"/>
    <property type="molecule type" value="Genomic_DNA"/>
</dbReference>
<feature type="compositionally biased region" description="Low complexity" evidence="2">
    <location>
        <begin position="40"/>
        <end position="49"/>
    </location>
</feature>
<evidence type="ECO:0000256" key="2">
    <source>
        <dbReference type="SAM" id="MobiDB-lite"/>
    </source>
</evidence>
<sequence>MYILALSSSRIFGMKIKASIPNTSQQTPSQPHKNPMLVQNTRNTRNTRNSKNPFEGLVAKILLSKNVVAHPYSSPESRLELINDIYKSAIQTIDEYETIIEILQKENESLNLVR</sequence>
<feature type="coiled-coil region" evidence="1">
    <location>
        <begin position="86"/>
        <end position="113"/>
    </location>
</feature>
<keyword evidence="1" id="KW-0175">Coiled coil</keyword>
<dbReference type="AlphaFoldDB" id="A0A6C0KT35"/>
<protein>
    <submittedName>
        <fullName evidence="3">Uncharacterized protein</fullName>
    </submittedName>
</protein>
<name>A0A6C0KT35_9ZZZZ</name>
<feature type="compositionally biased region" description="Polar residues" evidence="2">
    <location>
        <begin position="20"/>
        <end position="32"/>
    </location>
</feature>
<evidence type="ECO:0000313" key="3">
    <source>
        <dbReference type="EMBL" id="QHU21125.1"/>
    </source>
</evidence>
<reference evidence="3" key="1">
    <citation type="journal article" date="2020" name="Nature">
        <title>Giant virus diversity and host interactions through global metagenomics.</title>
        <authorList>
            <person name="Schulz F."/>
            <person name="Roux S."/>
            <person name="Paez-Espino D."/>
            <person name="Jungbluth S."/>
            <person name="Walsh D.A."/>
            <person name="Denef V.J."/>
            <person name="McMahon K.D."/>
            <person name="Konstantinidis K.T."/>
            <person name="Eloe-Fadrosh E.A."/>
            <person name="Kyrpides N.C."/>
            <person name="Woyke T."/>
        </authorList>
    </citation>
    <scope>NUCLEOTIDE SEQUENCE</scope>
    <source>
        <strain evidence="3">GVMAG-S-3300013094-100</strain>
    </source>
</reference>
<organism evidence="3">
    <name type="scientific">viral metagenome</name>
    <dbReference type="NCBI Taxonomy" id="1070528"/>
    <lineage>
        <taxon>unclassified sequences</taxon>
        <taxon>metagenomes</taxon>
        <taxon>organismal metagenomes</taxon>
    </lineage>
</organism>
<evidence type="ECO:0000256" key="1">
    <source>
        <dbReference type="SAM" id="Coils"/>
    </source>
</evidence>